<dbReference type="OrthoDB" id="252464at2"/>
<dbReference type="InterPro" id="IPR013595">
    <property type="entry name" value="Pept_S33_TAP-like_C"/>
</dbReference>
<keyword evidence="3" id="KW-0378">Hydrolase</keyword>
<feature type="domain" description="AB hydrolase-1" evidence="1">
    <location>
        <begin position="27"/>
        <end position="125"/>
    </location>
</feature>
<dbReference type="SUPFAM" id="SSF53474">
    <property type="entry name" value="alpha/beta-Hydrolases"/>
    <property type="match status" value="1"/>
</dbReference>
<accession>A0A517QXA8</accession>
<feature type="domain" description="Peptidase S33 tripeptidyl aminopeptidase-like C-terminal" evidence="2">
    <location>
        <begin position="206"/>
        <end position="264"/>
    </location>
</feature>
<evidence type="ECO:0000259" key="2">
    <source>
        <dbReference type="Pfam" id="PF08386"/>
    </source>
</evidence>
<dbReference type="PANTHER" id="PTHR43798">
    <property type="entry name" value="MONOACYLGLYCEROL LIPASE"/>
    <property type="match status" value="1"/>
</dbReference>
<dbReference type="EMBL" id="CP036268">
    <property type="protein sequence ID" value="QDT36210.1"/>
    <property type="molecule type" value="Genomic_DNA"/>
</dbReference>
<sequence>MTRQSPTMIEVDRHQITYFRDGRTDGPTLVLSHSLGACSQMWRPQVAKFEAAFNVVRFDFPGHGDSSAAAEGITIEDLGRLTLAVCDRLGIDRFHFGGLSLGGMVGLWLGRYAAERIDRLVLSNTAARIADTRLLVERLQTIERDGLSSIEQSVMAGWLTSDFQSAHHEATAEISSMFCRTTAAGYVNIARAVCCFDFERELRSIKVPTLVLGGEHDRATPPEWNSHIAERVGNGRYHSLNAAHLSNVEAAEAWNDAVAEFLNAPVV</sequence>
<protein>
    <submittedName>
        <fullName evidence="3">3-oxoadipate enol-lactonase 2</fullName>
        <ecNumber evidence="3">3.1.1.24</ecNumber>
    </submittedName>
</protein>
<organism evidence="3 4">
    <name type="scientific">Stratiformator vulcanicus</name>
    <dbReference type="NCBI Taxonomy" id="2527980"/>
    <lineage>
        <taxon>Bacteria</taxon>
        <taxon>Pseudomonadati</taxon>
        <taxon>Planctomycetota</taxon>
        <taxon>Planctomycetia</taxon>
        <taxon>Planctomycetales</taxon>
        <taxon>Planctomycetaceae</taxon>
        <taxon>Stratiformator</taxon>
    </lineage>
</organism>
<evidence type="ECO:0000313" key="4">
    <source>
        <dbReference type="Proteomes" id="UP000317318"/>
    </source>
</evidence>
<dbReference type="GO" id="GO:0047570">
    <property type="term" value="F:3-oxoadipate enol-lactonase activity"/>
    <property type="evidence" value="ECO:0007669"/>
    <property type="project" value="UniProtKB-EC"/>
</dbReference>
<dbReference type="InterPro" id="IPR050266">
    <property type="entry name" value="AB_hydrolase_sf"/>
</dbReference>
<dbReference type="InterPro" id="IPR029058">
    <property type="entry name" value="AB_hydrolase_fold"/>
</dbReference>
<dbReference type="AlphaFoldDB" id="A0A517QXA8"/>
<gene>
    <name evidence="3" type="primary">catD_1</name>
    <name evidence="3" type="ORF">Pan189_05650</name>
</gene>
<dbReference type="EC" id="3.1.1.24" evidence="3"/>
<evidence type="ECO:0000259" key="1">
    <source>
        <dbReference type="Pfam" id="PF00561"/>
    </source>
</evidence>
<dbReference type="KEGG" id="svp:Pan189_05650"/>
<dbReference type="Proteomes" id="UP000317318">
    <property type="component" value="Chromosome"/>
</dbReference>
<name>A0A517QXA8_9PLAN</name>
<dbReference type="Gene3D" id="3.40.50.1820">
    <property type="entry name" value="alpha/beta hydrolase"/>
    <property type="match status" value="1"/>
</dbReference>
<reference evidence="3 4" key="1">
    <citation type="submission" date="2019-02" db="EMBL/GenBank/DDBJ databases">
        <title>Deep-cultivation of Planctomycetes and their phenomic and genomic characterization uncovers novel biology.</title>
        <authorList>
            <person name="Wiegand S."/>
            <person name="Jogler M."/>
            <person name="Boedeker C."/>
            <person name="Pinto D."/>
            <person name="Vollmers J."/>
            <person name="Rivas-Marin E."/>
            <person name="Kohn T."/>
            <person name="Peeters S.H."/>
            <person name="Heuer A."/>
            <person name="Rast P."/>
            <person name="Oberbeckmann S."/>
            <person name="Bunk B."/>
            <person name="Jeske O."/>
            <person name="Meyerdierks A."/>
            <person name="Storesund J.E."/>
            <person name="Kallscheuer N."/>
            <person name="Luecker S."/>
            <person name="Lage O.M."/>
            <person name="Pohl T."/>
            <person name="Merkel B.J."/>
            <person name="Hornburger P."/>
            <person name="Mueller R.-W."/>
            <person name="Bruemmer F."/>
            <person name="Labrenz M."/>
            <person name="Spormann A.M."/>
            <person name="Op den Camp H."/>
            <person name="Overmann J."/>
            <person name="Amann R."/>
            <person name="Jetten M.S.M."/>
            <person name="Mascher T."/>
            <person name="Medema M.H."/>
            <person name="Devos D.P."/>
            <person name="Kaster A.-K."/>
            <person name="Ovreas L."/>
            <person name="Rohde M."/>
            <person name="Galperin M.Y."/>
            <person name="Jogler C."/>
        </authorList>
    </citation>
    <scope>NUCLEOTIDE SEQUENCE [LARGE SCALE GENOMIC DNA]</scope>
    <source>
        <strain evidence="3 4">Pan189</strain>
    </source>
</reference>
<keyword evidence="4" id="KW-1185">Reference proteome</keyword>
<dbReference type="InterPro" id="IPR000073">
    <property type="entry name" value="AB_hydrolase_1"/>
</dbReference>
<evidence type="ECO:0000313" key="3">
    <source>
        <dbReference type="EMBL" id="QDT36210.1"/>
    </source>
</evidence>
<dbReference type="Pfam" id="PF08386">
    <property type="entry name" value="Abhydrolase_4"/>
    <property type="match status" value="1"/>
</dbReference>
<proteinExistence type="predicted"/>
<dbReference type="Pfam" id="PF00561">
    <property type="entry name" value="Abhydrolase_1"/>
    <property type="match status" value="1"/>
</dbReference>
<dbReference type="PRINTS" id="PR00111">
    <property type="entry name" value="ABHYDROLASE"/>
</dbReference>